<dbReference type="EMBL" id="CP098502">
    <property type="protein sequence ID" value="UTI66358.1"/>
    <property type="molecule type" value="Genomic_DNA"/>
</dbReference>
<organism evidence="1 2">
    <name type="scientific">Paraconexibacter antarcticus</name>
    <dbReference type="NCBI Taxonomy" id="2949664"/>
    <lineage>
        <taxon>Bacteria</taxon>
        <taxon>Bacillati</taxon>
        <taxon>Actinomycetota</taxon>
        <taxon>Thermoleophilia</taxon>
        <taxon>Solirubrobacterales</taxon>
        <taxon>Paraconexibacteraceae</taxon>
        <taxon>Paraconexibacter</taxon>
    </lineage>
</organism>
<dbReference type="RefSeq" id="WP_254573029.1">
    <property type="nucleotide sequence ID" value="NZ_CP098502.1"/>
</dbReference>
<keyword evidence="2" id="KW-1185">Reference proteome</keyword>
<reference evidence="1 2" key="1">
    <citation type="submission" date="2022-06" db="EMBL/GenBank/DDBJ databases">
        <title>Paraconexibacter antarcticus.</title>
        <authorList>
            <person name="Kim C.S."/>
        </authorList>
    </citation>
    <scope>NUCLEOTIDE SEQUENCE [LARGE SCALE GENOMIC DNA]</scope>
    <source>
        <strain evidence="1 2">02-257</strain>
    </source>
</reference>
<accession>A0ABY5DYE9</accession>
<evidence type="ECO:0000313" key="2">
    <source>
        <dbReference type="Proteomes" id="UP001056035"/>
    </source>
</evidence>
<evidence type="ECO:0000313" key="1">
    <source>
        <dbReference type="EMBL" id="UTI66358.1"/>
    </source>
</evidence>
<dbReference type="Proteomes" id="UP001056035">
    <property type="component" value="Chromosome"/>
</dbReference>
<evidence type="ECO:0008006" key="3">
    <source>
        <dbReference type="Google" id="ProtNLM"/>
    </source>
</evidence>
<dbReference type="Pfam" id="PF13450">
    <property type="entry name" value="NAD_binding_8"/>
    <property type="match status" value="1"/>
</dbReference>
<sequence length="467" mass="48786">MTLTIVGGTVAALVAADTAAAAGLDVRLLLPRRNVGGGFAPLEVDGHRLDRGLRALELHYEGTGDPPPLALYDPAGTGHRPFVRLVDAYVRGLAGADLVDLGEPALYWRGQLGPELLTTCDLRGLRAYLTAAEIDAVMREPLANPSGLFAPGRAEGLADMPFAVASRLQHGSTLHNALIAPLAVKLRPDGARDVPATLRRKLWLPIFHPRSLREAAAGGPMTFRPERPLCGIEPGGTGELVTRLLARIEAAPTATVRRIDGVERIEAGPRPGSVSITPRGEAPVVAEDPILALAPGELFAAAQIPYAADRVTSVLAWVDVAVEDVELMPAFVHVADLAVRVHRLSRGEVRDGRVTVCAELAHDVAKDAAVSVTERALVRLGLVREDAGIREIATFSGPTFTAPTFANRDAFTAARAALGELGLAARCIGGVEAFGADSLNEQIMQGLQAGAAAAGPLSLAGPAQLAA</sequence>
<name>A0ABY5DYE9_9ACTN</name>
<gene>
    <name evidence="1" type="ORF">NBH00_09145</name>
</gene>
<protein>
    <recommendedName>
        <fullName evidence="3">Protoporphyrinogen oxidase</fullName>
    </recommendedName>
</protein>
<proteinExistence type="predicted"/>